<feature type="compositionally biased region" description="Polar residues" evidence="1">
    <location>
        <begin position="327"/>
        <end position="339"/>
    </location>
</feature>
<evidence type="ECO:0000256" key="1">
    <source>
        <dbReference type="SAM" id="MobiDB-lite"/>
    </source>
</evidence>
<dbReference type="OrthoDB" id="7697409at2759"/>
<dbReference type="EMBL" id="JAPFRF010000024">
    <property type="protein sequence ID" value="KAJ7303374.1"/>
    <property type="molecule type" value="Genomic_DNA"/>
</dbReference>
<organism evidence="2 3">
    <name type="scientific">Phrynocephalus forsythii</name>
    <dbReference type="NCBI Taxonomy" id="171643"/>
    <lineage>
        <taxon>Eukaryota</taxon>
        <taxon>Metazoa</taxon>
        <taxon>Chordata</taxon>
        <taxon>Craniata</taxon>
        <taxon>Vertebrata</taxon>
        <taxon>Euteleostomi</taxon>
        <taxon>Lepidosauria</taxon>
        <taxon>Squamata</taxon>
        <taxon>Bifurcata</taxon>
        <taxon>Unidentata</taxon>
        <taxon>Episquamata</taxon>
        <taxon>Toxicofera</taxon>
        <taxon>Iguania</taxon>
        <taxon>Acrodonta</taxon>
        <taxon>Agamidae</taxon>
        <taxon>Agaminae</taxon>
        <taxon>Phrynocephalus</taxon>
    </lineage>
</organism>
<evidence type="ECO:0000313" key="3">
    <source>
        <dbReference type="Proteomes" id="UP001142489"/>
    </source>
</evidence>
<gene>
    <name evidence="2" type="ORF">JRQ81_012327</name>
</gene>
<dbReference type="AlphaFoldDB" id="A0A9Q1AQ31"/>
<dbReference type="Proteomes" id="UP001142489">
    <property type="component" value="Unassembled WGS sequence"/>
</dbReference>
<reference evidence="2" key="1">
    <citation type="journal article" date="2023" name="DNA Res.">
        <title>Chromosome-level genome assembly of Phrynocephalus forsythii using third-generation DNA sequencing and Hi-C analysis.</title>
        <authorList>
            <person name="Qi Y."/>
            <person name="Zhao W."/>
            <person name="Zhao Y."/>
            <person name="Niu C."/>
            <person name="Cao S."/>
            <person name="Zhang Y."/>
        </authorList>
    </citation>
    <scope>NUCLEOTIDE SEQUENCE</scope>
    <source>
        <tissue evidence="2">Muscle</tissue>
    </source>
</reference>
<evidence type="ECO:0000313" key="2">
    <source>
        <dbReference type="EMBL" id="KAJ7303374.1"/>
    </source>
</evidence>
<keyword evidence="3" id="KW-1185">Reference proteome</keyword>
<comment type="caution">
    <text evidence="2">The sequence shown here is derived from an EMBL/GenBank/DDBJ whole genome shotgun (WGS) entry which is preliminary data.</text>
</comment>
<name>A0A9Q1AQ31_9SAUR</name>
<sequence>MDVVQKIEPQEGSIRIGTLADQTIRQQELKNKILTHAALNEERGRLPILKTVPRKKLVPFMNNVNSALATIQIMSIEQINQLAYSAAQLEEVSKSVTKRLKFSITPFYAANDNTEHRSLSFGIHTLKNRRSRLNAYLLEKSLRPGSMESVSTPSAPSAEPQLKKTVKKHLLVLDQLRKSASASTAASNLKLPALKHSSASTTHMQSLQESSALDVVVHDTEQTSLLSAQPRQTSSNVEDPPNISLMVNLLPQAQSVPELIHHALSASTLASTGEATPEMLLAVPSASQEVLTAHSATPNAPNPNLEPIVRMAKKQQSHRHQYFSAEPRSTSAPASTGSDIVSPVPTVRSNPGLPYRSILLRFRHPPYDDDYTLRLFAPVSYSFSFDGSNTNARTCVIGSIDINFSADYACFISESAFPAFIFCWDAATSGNATSTLTYSPVRLQVDFNSGSTSCYLGLS</sequence>
<proteinExistence type="predicted"/>
<feature type="region of interest" description="Disordered" evidence="1">
    <location>
        <begin position="316"/>
        <end position="345"/>
    </location>
</feature>
<protein>
    <submittedName>
        <fullName evidence="2">Uncharacterized protein</fullName>
    </submittedName>
</protein>
<accession>A0A9Q1AQ31</accession>